<evidence type="ECO:0000256" key="1">
    <source>
        <dbReference type="SAM" id="MobiDB-lite"/>
    </source>
</evidence>
<feature type="compositionally biased region" description="Basic and acidic residues" evidence="1">
    <location>
        <begin position="115"/>
        <end position="132"/>
    </location>
</feature>
<dbReference type="AlphaFoldDB" id="A0A1J9PZJ1"/>
<gene>
    <name evidence="2" type="ORF">AJ78_06231</name>
</gene>
<evidence type="ECO:0000313" key="3">
    <source>
        <dbReference type="Proteomes" id="UP000182235"/>
    </source>
</evidence>
<feature type="compositionally biased region" description="Basic and acidic residues" evidence="1">
    <location>
        <begin position="140"/>
        <end position="164"/>
    </location>
</feature>
<proteinExistence type="predicted"/>
<dbReference type="VEuPathDB" id="FungiDB:AJ78_06231"/>
<feature type="region of interest" description="Disordered" evidence="1">
    <location>
        <begin position="105"/>
        <end position="180"/>
    </location>
</feature>
<keyword evidence="3" id="KW-1185">Reference proteome</keyword>
<dbReference type="Proteomes" id="UP000182235">
    <property type="component" value="Unassembled WGS sequence"/>
</dbReference>
<accession>A0A1J9PZJ1</accession>
<name>A0A1J9PZJ1_9EURO</name>
<comment type="caution">
    <text evidence="2">The sequence shown here is derived from an EMBL/GenBank/DDBJ whole genome shotgun (WGS) entry which is preliminary data.</text>
</comment>
<feature type="region of interest" description="Disordered" evidence="1">
    <location>
        <begin position="1"/>
        <end position="25"/>
    </location>
</feature>
<protein>
    <submittedName>
        <fullName evidence="2">Uncharacterized protein</fullName>
    </submittedName>
</protein>
<organism evidence="2 3">
    <name type="scientific">Emergomyces pasteurianus Ep9510</name>
    <dbReference type="NCBI Taxonomy" id="1447872"/>
    <lineage>
        <taxon>Eukaryota</taxon>
        <taxon>Fungi</taxon>
        <taxon>Dikarya</taxon>
        <taxon>Ascomycota</taxon>
        <taxon>Pezizomycotina</taxon>
        <taxon>Eurotiomycetes</taxon>
        <taxon>Eurotiomycetidae</taxon>
        <taxon>Onygenales</taxon>
        <taxon>Ajellomycetaceae</taxon>
        <taxon>Emergomyces</taxon>
    </lineage>
</organism>
<evidence type="ECO:0000313" key="2">
    <source>
        <dbReference type="EMBL" id="OJD13307.1"/>
    </source>
</evidence>
<dbReference type="EMBL" id="LGRN01000313">
    <property type="protein sequence ID" value="OJD13307.1"/>
    <property type="molecule type" value="Genomic_DNA"/>
</dbReference>
<reference evidence="2 3" key="1">
    <citation type="submission" date="2015-07" db="EMBL/GenBank/DDBJ databases">
        <title>Emmonsia species relationships and genome sequence.</title>
        <authorList>
            <consortium name="The Broad Institute Genomics Platform"/>
            <person name="Cuomo C.A."/>
            <person name="Munoz J.F."/>
            <person name="Imamovic A."/>
            <person name="Priest M.E."/>
            <person name="Young S."/>
            <person name="Clay O.K."/>
            <person name="McEwen J.G."/>
        </authorList>
    </citation>
    <scope>NUCLEOTIDE SEQUENCE [LARGE SCALE GENOMIC DNA]</scope>
    <source>
        <strain evidence="2 3">UAMH 9510</strain>
    </source>
</reference>
<sequence>MSSDLNGEDVTMVDANDPSLSGQGRQLNAANDVAIALGETPLHFWSETDRRSSILSKIEFPTEGNQEEDKMVFETQAPQQRTLSEPKPLPKEIITKVAGIFQRFRHTGAETAGEEATRKSKENSSRTDEGRGWDFCSILGDERGRTGEHSQPKGKSADRDRDELINDLVVSDMGLNDQGS</sequence>